<reference evidence="2 3" key="1">
    <citation type="submission" date="2018-09" db="EMBL/GenBank/DDBJ databases">
        <title>Draft genome of Simplicispira sp. NY-02.</title>
        <authorList>
            <person name="Im W.T."/>
        </authorList>
    </citation>
    <scope>NUCLEOTIDE SEQUENCE [LARGE SCALE GENOMIC DNA]</scope>
    <source>
        <strain evidence="2 3">NY-02</strain>
    </source>
</reference>
<dbReference type="Pfam" id="PF10741">
    <property type="entry name" value="T2SSM_b"/>
    <property type="match status" value="1"/>
</dbReference>
<gene>
    <name evidence="2" type="ORF">D3F03_10485</name>
</gene>
<keyword evidence="1" id="KW-0472">Membrane</keyword>
<dbReference type="NCBIfam" id="NF040576">
    <property type="entry name" value="T2SS_GspM_XpsM"/>
    <property type="match status" value="1"/>
</dbReference>
<name>A0A398CCA8_9BURK</name>
<accession>A0A398CCA8</accession>
<dbReference type="AlphaFoldDB" id="A0A398CCA8"/>
<evidence type="ECO:0000313" key="3">
    <source>
        <dbReference type="Proteomes" id="UP000266302"/>
    </source>
</evidence>
<keyword evidence="3" id="KW-1185">Reference proteome</keyword>
<proteinExistence type="predicted"/>
<protein>
    <submittedName>
        <fullName evidence="2">General secretion pathway protein GspM</fullName>
    </submittedName>
</protein>
<organism evidence="2 3">
    <name type="scientific">Simplicispira hankyongi</name>
    <dbReference type="NCBI Taxonomy" id="2315688"/>
    <lineage>
        <taxon>Bacteria</taxon>
        <taxon>Pseudomonadati</taxon>
        <taxon>Pseudomonadota</taxon>
        <taxon>Betaproteobacteria</taxon>
        <taxon>Burkholderiales</taxon>
        <taxon>Comamonadaceae</taxon>
        <taxon>Simplicispira</taxon>
    </lineage>
</organism>
<keyword evidence="1" id="KW-1133">Transmembrane helix</keyword>
<sequence>MNQITLRHRTAISLTVLAVLLPVCLVVLVVFQKHQAAQQYLADTEPRYARMLGLQQQRPALDAALEQAKAQRSEYVHPATDDAAQTGNAAQQHVRDIFSSAGLQIISSQVLPAKTEKDVERIPLSVRAEGDLLALQAALVGLSGQTPAILLDAINVQSQNFGNGNDNGKKPTRLSIQFNLSVLRELS</sequence>
<dbReference type="InterPro" id="IPR034756">
    <property type="entry name" value="T2SSM_b"/>
</dbReference>
<dbReference type="OrthoDB" id="8904003at2"/>
<evidence type="ECO:0000313" key="2">
    <source>
        <dbReference type="EMBL" id="RID98627.1"/>
    </source>
</evidence>
<comment type="caution">
    <text evidence="2">The sequence shown here is derived from an EMBL/GenBank/DDBJ whole genome shotgun (WGS) entry which is preliminary data.</text>
</comment>
<evidence type="ECO:0000256" key="1">
    <source>
        <dbReference type="SAM" id="Phobius"/>
    </source>
</evidence>
<dbReference type="RefSeq" id="WP_119109292.1">
    <property type="nucleotide sequence ID" value="NZ_QXJC01000003.1"/>
</dbReference>
<keyword evidence="1" id="KW-0812">Transmembrane</keyword>
<dbReference type="EMBL" id="QXJC01000003">
    <property type="protein sequence ID" value="RID98627.1"/>
    <property type="molecule type" value="Genomic_DNA"/>
</dbReference>
<dbReference type="Proteomes" id="UP000266302">
    <property type="component" value="Unassembled WGS sequence"/>
</dbReference>
<feature type="transmembrane region" description="Helical" evidence="1">
    <location>
        <begin position="12"/>
        <end position="31"/>
    </location>
</feature>